<name>A0ABY5VJH2_9FIRM</name>
<dbReference type="SUPFAM" id="SSF53822">
    <property type="entry name" value="Periplasmic binding protein-like I"/>
    <property type="match status" value="1"/>
</dbReference>
<protein>
    <submittedName>
        <fullName evidence="7">Substrate-binding domain-containing protein</fullName>
    </submittedName>
</protein>
<feature type="compositionally biased region" description="Acidic residues" evidence="4">
    <location>
        <begin position="43"/>
        <end position="54"/>
    </location>
</feature>
<dbReference type="Gene3D" id="3.40.50.2300">
    <property type="match status" value="2"/>
</dbReference>
<proteinExistence type="inferred from homology"/>
<feature type="chain" id="PRO_5047037006" evidence="5">
    <location>
        <begin position="22"/>
        <end position="353"/>
    </location>
</feature>
<evidence type="ECO:0000256" key="5">
    <source>
        <dbReference type="SAM" id="SignalP"/>
    </source>
</evidence>
<dbReference type="PANTHER" id="PTHR46847">
    <property type="entry name" value="D-ALLOSE-BINDING PERIPLASMIC PROTEIN-RELATED"/>
    <property type="match status" value="1"/>
</dbReference>
<feature type="domain" description="Periplasmic binding protein" evidence="6">
    <location>
        <begin position="66"/>
        <end position="319"/>
    </location>
</feature>
<evidence type="ECO:0000313" key="7">
    <source>
        <dbReference type="EMBL" id="UWP60492.1"/>
    </source>
</evidence>
<keyword evidence="8" id="KW-1185">Reference proteome</keyword>
<evidence type="ECO:0000256" key="3">
    <source>
        <dbReference type="ARBA" id="ARBA00022729"/>
    </source>
</evidence>
<dbReference type="EMBL" id="CP102290">
    <property type="protein sequence ID" value="UWP60492.1"/>
    <property type="molecule type" value="Genomic_DNA"/>
</dbReference>
<evidence type="ECO:0000256" key="2">
    <source>
        <dbReference type="ARBA" id="ARBA00007639"/>
    </source>
</evidence>
<feature type="region of interest" description="Disordered" evidence="4">
    <location>
        <begin position="23"/>
        <end position="54"/>
    </location>
</feature>
<dbReference type="InterPro" id="IPR028082">
    <property type="entry name" value="Peripla_BP_I"/>
</dbReference>
<dbReference type="PROSITE" id="PS51257">
    <property type="entry name" value="PROKAR_LIPOPROTEIN"/>
    <property type="match status" value="1"/>
</dbReference>
<keyword evidence="3 5" id="KW-0732">Signal</keyword>
<evidence type="ECO:0000313" key="8">
    <source>
        <dbReference type="Proteomes" id="UP001060164"/>
    </source>
</evidence>
<evidence type="ECO:0000256" key="4">
    <source>
        <dbReference type="SAM" id="MobiDB-lite"/>
    </source>
</evidence>
<comment type="subcellular location">
    <subcellularLocation>
        <location evidence="1">Cell envelope</location>
    </subcellularLocation>
</comment>
<organism evidence="7 8">
    <name type="scientific">Ruminococcus gauvreauii</name>
    <dbReference type="NCBI Taxonomy" id="438033"/>
    <lineage>
        <taxon>Bacteria</taxon>
        <taxon>Bacillati</taxon>
        <taxon>Bacillota</taxon>
        <taxon>Clostridia</taxon>
        <taxon>Eubacteriales</taxon>
        <taxon>Oscillospiraceae</taxon>
        <taxon>Ruminococcus</taxon>
    </lineage>
</organism>
<dbReference type="RefSeq" id="WP_028530097.1">
    <property type="nucleotide sequence ID" value="NZ_CABLBR010000042.1"/>
</dbReference>
<evidence type="ECO:0000256" key="1">
    <source>
        <dbReference type="ARBA" id="ARBA00004196"/>
    </source>
</evidence>
<evidence type="ECO:0000259" key="6">
    <source>
        <dbReference type="Pfam" id="PF13407"/>
    </source>
</evidence>
<dbReference type="Proteomes" id="UP001060164">
    <property type="component" value="Chromosome"/>
</dbReference>
<sequence>MKKRVLAGIMAGCLIIGTLTACGQGSTDTEKSDDSASAATTEEAGDASEDEASAEDLRVTMILSDRDEWLSEMESGALAAAEEIGIDLVTQDAQKDTSKMLQFIETAKNDGQKAVIVNMVDPETGQECIDAAGDMKVVFVNRYPTDLSLLNENAVYVGSDENQAGDLQAEYLSEYFEEKGQTDIKYILLSGNYGLTATTLRTDSALNGLKDRGINATEATAPLVADYNRAEAQDMITPVLDTTEFDCIIANNDAMALGAVEAMIDVGQDPASVPIVGIDASTDGRKSIAEGQMAMSAFQNAIGQGKTAVLAAKNLLEGKAANEGSEYSVDAENEFIIWVPFERVDKTNVADYD</sequence>
<gene>
    <name evidence="7" type="ORF">NQ502_05500</name>
</gene>
<dbReference type="Pfam" id="PF13407">
    <property type="entry name" value="Peripla_BP_4"/>
    <property type="match status" value="1"/>
</dbReference>
<dbReference type="InterPro" id="IPR025997">
    <property type="entry name" value="SBP_2_dom"/>
</dbReference>
<reference evidence="7" key="1">
    <citation type="journal article" date="2022" name="Cell">
        <title>Design, construction, and in vivo augmentation of a complex gut microbiome.</title>
        <authorList>
            <person name="Cheng A.G."/>
            <person name="Ho P.Y."/>
            <person name="Aranda-Diaz A."/>
            <person name="Jain S."/>
            <person name="Yu F.B."/>
            <person name="Meng X."/>
            <person name="Wang M."/>
            <person name="Iakiviak M."/>
            <person name="Nagashima K."/>
            <person name="Zhao A."/>
            <person name="Murugkar P."/>
            <person name="Patil A."/>
            <person name="Atabakhsh K."/>
            <person name="Weakley A."/>
            <person name="Yan J."/>
            <person name="Brumbaugh A.R."/>
            <person name="Higginbottom S."/>
            <person name="Dimas A."/>
            <person name="Shiver A.L."/>
            <person name="Deutschbauer A."/>
            <person name="Neff N."/>
            <person name="Sonnenburg J.L."/>
            <person name="Huang K.C."/>
            <person name="Fischbach M.A."/>
        </authorList>
    </citation>
    <scope>NUCLEOTIDE SEQUENCE</scope>
    <source>
        <strain evidence="7">DSM 19829</strain>
    </source>
</reference>
<feature type="signal peptide" evidence="5">
    <location>
        <begin position="1"/>
        <end position="21"/>
    </location>
</feature>
<accession>A0ABY5VJH2</accession>
<comment type="similarity">
    <text evidence="2">Belongs to the bacterial solute-binding protein 2 family.</text>
</comment>
<dbReference type="PANTHER" id="PTHR46847:SF1">
    <property type="entry name" value="D-ALLOSE-BINDING PERIPLASMIC PROTEIN-RELATED"/>
    <property type="match status" value="1"/>
</dbReference>